<organism evidence="1 2">
    <name type="scientific">Trifolium medium</name>
    <dbReference type="NCBI Taxonomy" id="97028"/>
    <lineage>
        <taxon>Eukaryota</taxon>
        <taxon>Viridiplantae</taxon>
        <taxon>Streptophyta</taxon>
        <taxon>Embryophyta</taxon>
        <taxon>Tracheophyta</taxon>
        <taxon>Spermatophyta</taxon>
        <taxon>Magnoliopsida</taxon>
        <taxon>eudicotyledons</taxon>
        <taxon>Gunneridae</taxon>
        <taxon>Pentapetalae</taxon>
        <taxon>rosids</taxon>
        <taxon>fabids</taxon>
        <taxon>Fabales</taxon>
        <taxon>Fabaceae</taxon>
        <taxon>Papilionoideae</taxon>
        <taxon>50 kb inversion clade</taxon>
        <taxon>NPAAA clade</taxon>
        <taxon>Hologalegina</taxon>
        <taxon>IRL clade</taxon>
        <taxon>Trifolieae</taxon>
        <taxon>Trifolium</taxon>
    </lineage>
</organism>
<proteinExistence type="predicted"/>
<reference evidence="1 2" key="1">
    <citation type="journal article" date="2018" name="Front. Plant Sci.">
        <title>Red Clover (Trifolium pratense) and Zigzag Clover (T. medium) - A Picture of Genomic Similarities and Differences.</title>
        <authorList>
            <person name="Dluhosova J."/>
            <person name="Istvanek J."/>
            <person name="Nedelnik J."/>
            <person name="Repkova J."/>
        </authorList>
    </citation>
    <scope>NUCLEOTIDE SEQUENCE [LARGE SCALE GENOMIC DNA]</scope>
    <source>
        <strain evidence="2">cv. 10/8</strain>
        <tissue evidence="1">Leaf</tissue>
    </source>
</reference>
<protein>
    <submittedName>
        <fullName evidence="1">Uncharacterized protein</fullName>
    </submittedName>
</protein>
<sequence>ILGNADTPCRRQGKLCLDQMLISGTHAADSVGPSVQQQAGAISRKQMIADLTETS</sequence>
<evidence type="ECO:0000313" key="2">
    <source>
        <dbReference type="Proteomes" id="UP000265520"/>
    </source>
</evidence>
<name>A0A392VUE6_9FABA</name>
<evidence type="ECO:0000313" key="1">
    <source>
        <dbReference type="EMBL" id="MCI91072.1"/>
    </source>
</evidence>
<accession>A0A392VUE6</accession>
<dbReference type="AlphaFoldDB" id="A0A392VUE6"/>
<keyword evidence="2" id="KW-1185">Reference proteome</keyword>
<dbReference type="Proteomes" id="UP000265520">
    <property type="component" value="Unassembled WGS sequence"/>
</dbReference>
<dbReference type="EMBL" id="LXQA011262196">
    <property type="protein sequence ID" value="MCI91072.1"/>
    <property type="molecule type" value="Genomic_DNA"/>
</dbReference>
<feature type="non-terminal residue" evidence="1">
    <location>
        <position position="1"/>
    </location>
</feature>
<comment type="caution">
    <text evidence="1">The sequence shown here is derived from an EMBL/GenBank/DDBJ whole genome shotgun (WGS) entry which is preliminary data.</text>
</comment>